<feature type="non-terminal residue" evidence="1">
    <location>
        <position position="1"/>
    </location>
</feature>
<evidence type="ECO:0000313" key="2">
    <source>
        <dbReference type="Proteomes" id="UP000305067"/>
    </source>
</evidence>
<protein>
    <submittedName>
        <fullName evidence="1">Uncharacterized protein</fullName>
    </submittedName>
</protein>
<reference evidence="1 2" key="1">
    <citation type="journal article" date="2019" name="Nat. Ecol. Evol.">
        <title>Megaphylogeny resolves global patterns of mushroom evolution.</title>
        <authorList>
            <person name="Varga T."/>
            <person name="Krizsan K."/>
            <person name="Foldi C."/>
            <person name="Dima B."/>
            <person name="Sanchez-Garcia M."/>
            <person name="Sanchez-Ramirez S."/>
            <person name="Szollosi G.J."/>
            <person name="Szarkandi J.G."/>
            <person name="Papp V."/>
            <person name="Albert L."/>
            <person name="Andreopoulos W."/>
            <person name="Angelini C."/>
            <person name="Antonin V."/>
            <person name="Barry K.W."/>
            <person name="Bougher N.L."/>
            <person name="Buchanan P."/>
            <person name="Buyck B."/>
            <person name="Bense V."/>
            <person name="Catcheside P."/>
            <person name="Chovatia M."/>
            <person name="Cooper J."/>
            <person name="Damon W."/>
            <person name="Desjardin D."/>
            <person name="Finy P."/>
            <person name="Geml J."/>
            <person name="Haridas S."/>
            <person name="Hughes K."/>
            <person name="Justo A."/>
            <person name="Karasinski D."/>
            <person name="Kautmanova I."/>
            <person name="Kiss B."/>
            <person name="Kocsube S."/>
            <person name="Kotiranta H."/>
            <person name="LaButti K.M."/>
            <person name="Lechner B.E."/>
            <person name="Liimatainen K."/>
            <person name="Lipzen A."/>
            <person name="Lukacs Z."/>
            <person name="Mihaltcheva S."/>
            <person name="Morgado L.N."/>
            <person name="Niskanen T."/>
            <person name="Noordeloos M.E."/>
            <person name="Ohm R.A."/>
            <person name="Ortiz-Santana B."/>
            <person name="Ovrebo C."/>
            <person name="Racz N."/>
            <person name="Riley R."/>
            <person name="Savchenko A."/>
            <person name="Shiryaev A."/>
            <person name="Soop K."/>
            <person name="Spirin V."/>
            <person name="Szebenyi C."/>
            <person name="Tomsovsky M."/>
            <person name="Tulloss R.E."/>
            <person name="Uehling J."/>
            <person name="Grigoriev I.V."/>
            <person name="Vagvolgyi C."/>
            <person name="Papp T."/>
            <person name="Martin F.M."/>
            <person name="Miettinen O."/>
            <person name="Hibbett D.S."/>
            <person name="Nagy L.G."/>
        </authorList>
    </citation>
    <scope>NUCLEOTIDE SEQUENCE [LARGE SCALE GENOMIC DNA]</scope>
    <source>
        <strain evidence="1 2">CBS 309.79</strain>
    </source>
</reference>
<dbReference type="AlphaFoldDB" id="A0A5C3Q5Q2"/>
<dbReference type="Proteomes" id="UP000305067">
    <property type="component" value="Unassembled WGS sequence"/>
</dbReference>
<evidence type="ECO:0000313" key="1">
    <source>
        <dbReference type="EMBL" id="TFK97434.1"/>
    </source>
</evidence>
<name>A0A5C3Q5Q2_9AGAR</name>
<accession>A0A5C3Q5Q2</accession>
<keyword evidence="2" id="KW-1185">Reference proteome</keyword>
<feature type="non-terminal residue" evidence="1">
    <location>
        <position position="72"/>
    </location>
</feature>
<dbReference type="OrthoDB" id="2786563at2759"/>
<gene>
    <name evidence="1" type="ORF">BDV98DRAFT_484600</name>
</gene>
<dbReference type="EMBL" id="ML178847">
    <property type="protein sequence ID" value="TFK97434.1"/>
    <property type="molecule type" value="Genomic_DNA"/>
</dbReference>
<sequence length="72" mass="7960">KQWMRVATPALYDCVILRSQSQADSFAAALRSTPSLGKCIRKLRIEGGFGDSMHSIIVGYPNICDFLITLEV</sequence>
<proteinExistence type="predicted"/>
<organism evidence="1 2">
    <name type="scientific">Pterulicium gracile</name>
    <dbReference type="NCBI Taxonomy" id="1884261"/>
    <lineage>
        <taxon>Eukaryota</taxon>
        <taxon>Fungi</taxon>
        <taxon>Dikarya</taxon>
        <taxon>Basidiomycota</taxon>
        <taxon>Agaricomycotina</taxon>
        <taxon>Agaricomycetes</taxon>
        <taxon>Agaricomycetidae</taxon>
        <taxon>Agaricales</taxon>
        <taxon>Pleurotineae</taxon>
        <taxon>Pterulaceae</taxon>
        <taxon>Pterulicium</taxon>
    </lineage>
</organism>